<evidence type="ECO:0000313" key="2">
    <source>
        <dbReference type="Proteomes" id="UP000256345"/>
    </source>
</evidence>
<evidence type="ECO:0000313" key="1">
    <source>
        <dbReference type="EMBL" id="REG24418.1"/>
    </source>
</evidence>
<proteinExistence type="predicted"/>
<keyword evidence="2" id="KW-1185">Reference proteome</keyword>
<organism evidence="1 2">
    <name type="scientific">Archangium gephyra</name>
    <dbReference type="NCBI Taxonomy" id="48"/>
    <lineage>
        <taxon>Bacteria</taxon>
        <taxon>Pseudomonadati</taxon>
        <taxon>Myxococcota</taxon>
        <taxon>Myxococcia</taxon>
        <taxon>Myxococcales</taxon>
        <taxon>Cystobacterineae</taxon>
        <taxon>Archangiaceae</taxon>
        <taxon>Archangium</taxon>
    </lineage>
</organism>
<name>A0ABX9JQB5_9BACT</name>
<protein>
    <submittedName>
        <fullName evidence="1">Uncharacterized protein</fullName>
    </submittedName>
</protein>
<dbReference type="Proteomes" id="UP000256345">
    <property type="component" value="Unassembled WGS sequence"/>
</dbReference>
<sequence>MPTRDDLLREKTFKGENYPPDERVFRTLHQDPKSLQDLHQDLQDLRDPTLQRLRDLTLQHLRDLTLQADRNSKAIGILVGHLRKKNLIIDEEIDELLFQVTA</sequence>
<dbReference type="EMBL" id="QUMU01000014">
    <property type="protein sequence ID" value="REG24418.1"/>
    <property type="molecule type" value="Genomic_DNA"/>
</dbReference>
<reference evidence="1 2" key="1">
    <citation type="submission" date="2018-08" db="EMBL/GenBank/DDBJ databases">
        <title>Genomic Encyclopedia of Archaeal and Bacterial Type Strains, Phase II (KMG-II): from individual species to whole genera.</title>
        <authorList>
            <person name="Goeker M."/>
        </authorList>
    </citation>
    <scope>NUCLEOTIDE SEQUENCE [LARGE SCALE GENOMIC DNA]</scope>
    <source>
        <strain evidence="1 2">DSM 2261</strain>
    </source>
</reference>
<gene>
    <name evidence="1" type="ORF">ATI61_11426</name>
</gene>
<accession>A0ABX9JQB5</accession>
<comment type="caution">
    <text evidence="1">The sequence shown here is derived from an EMBL/GenBank/DDBJ whole genome shotgun (WGS) entry which is preliminary data.</text>
</comment>